<sequence>MSATTLPQPWSAGRVVAYAGLMTEGFGDPYTLDDETQRIVSGALQRLHEDLGGVSRRLVDEVRCPVLVLPREVGLALDGRIGNAGPAAAR</sequence>
<gene>
    <name evidence="1" type="ORF">OM076_32385</name>
</gene>
<evidence type="ECO:0000313" key="2">
    <source>
        <dbReference type="Proteomes" id="UP001149140"/>
    </source>
</evidence>
<organism evidence="1 2">
    <name type="scientific">Solirubrobacter ginsenosidimutans</name>
    <dbReference type="NCBI Taxonomy" id="490573"/>
    <lineage>
        <taxon>Bacteria</taxon>
        <taxon>Bacillati</taxon>
        <taxon>Actinomycetota</taxon>
        <taxon>Thermoleophilia</taxon>
        <taxon>Solirubrobacterales</taxon>
        <taxon>Solirubrobacteraceae</taxon>
        <taxon>Solirubrobacter</taxon>
    </lineage>
</organism>
<reference evidence="1" key="1">
    <citation type="submission" date="2022-10" db="EMBL/GenBank/DDBJ databases">
        <title>The WGS of Solirubrobacter ginsenosidimutans DSM 21036.</title>
        <authorList>
            <person name="Jiang Z."/>
        </authorList>
    </citation>
    <scope>NUCLEOTIDE SEQUENCE</scope>
    <source>
        <strain evidence="1">DSM 21036</strain>
    </source>
</reference>
<dbReference type="Proteomes" id="UP001149140">
    <property type="component" value="Unassembled WGS sequence"/>
</dbReference>
<keyword evidence="2" id="KW-1185">Reference proteome</keyword>
<comment type="caution">
    <text evidence="1">The sequence shown here is derived from an EMBL/GenBank/DDBJ whole genome shotgun (WGS) entry which is preliminary data.</text>
</comment>
<protein>
    <submittedName>
        <fullName evidence="1">Uncharacterized protein</fullName>
    </submittedName>
</protein>
<evidence type="ECO:0000313" key="1">
    <source>
        <dbReference type="EMBL" id="MDA0165012.1"/>
    </source>
</evidence>
<accession>A0A9X3MYS0</accession>
<name>A0A9X3MYS0_9ACTN</name>
<dbReference type="AlphaFoldDB" id="A0A9X3MYS0"/>
<dbReference type="EMBL" id="JAPDOD010000040">
    <property type="protein sequence ID" value="MDA0165012.1"/>
    <property type="molecule type" value="Genomic_DNA"/>
</dbReference>
<dbReference type="RefSeq" id="WP_270044266.1">
    <property type="nucleotide sequence ID" value="NZ_JAPDOD010000040.1"/>
</dbReference>
<proteinExistence type="predicted"/>